<evidence type="ECO:0000256" key="1">
    <source>
        <dbReference type="ARBA" id="ARBA00006756"/>
    </source>
</evidence>
<keyword evidence="3" id="KW-0653">Protein transport</keyword>
<dbReference type="GO" id="GO:0005546">
    <property type="term" value="F:phosphatidylinositol-4,5-bisphosphate binding"/>
    <property type="evidence" value="ECO:0007669"/>
    <property type="project" value="InterPro"/>
</dbReference>
<evidence type="ECO:0000259" key="4">
    <source>
        <dbReference type="Pfam" id="PF03081"/>
    </source>
</evidence>
<dbReference type="PANTHER" id="PTHR12542:SF93">
    <property type="entry name" value="EXOCYST COMPLEX COMPONENT EXO70C2"/>
    <property type="match status" value="1"/>
</dbReference>
<dbReference type="InterPro" id="IPR016159">
    <property type="entry name" value="Cullin_repeat-like_dom_sf"/>
</dbReference>
<keyword evidence="3" id="KW-0268">Exocytosis</keyword>
<gene>
    <name evidence="5" type="ORF">SADUNF_Sadunf17G0068000</name>
</gene>
<proteinExistence type="inferred from homology"/>
<reference evidence="5 6" key="1">
    <citation type="submission" date="2020-10" db="EMBL/GenBank/DDBJ databases">
        <title>Plant Genome Project.</title>
        <authorList>
            <person name="Zhang R.-G."/>
        </authorList>
    </citation>
    <scope>NUCLEOTIDE SEQUENCE [LARGE SCALE GENOMIC DNA]</scope>
    <source>
        <strain evidence="5">FAFU-HL-1</strain>
        <tissue evidence="5">Leaf</tissue>
    </source>
</reference>
<comment type="caution">
    <text evidence="5">The sequence shown here is derived from an EMBL/GenBank/DDBJ whole genome shotgun (WGS) entry which is preliminary data.</text>
</comment>
<evidence type="ECO:0000313" key="5">
    <source>
        <dbReference type="EMBL" id="KAF9663597.1"/>
    </source>
</evidence>
<dbReference type="GO" id="GO:0006887">
    <property type="term" value="P:exocytosis"/>
    <property type="evidence" value="ECO:0007669"/>
    <property type="project" value="UniProtKB-KW"/>
</dbReference>
<evidence type="ECO:0000256" key="2">
    <source>
        <dbReference type="ARBA" id="ARBA00022448"/>
    </source>
</evidence>
<dbReference type="EMBL" id="JADGMS010000017">
    <property type="protein sequence ID" value="KAF9663597.1"/>
    <property type="molecule type" value="Genomic_DNA"/>
</dbReference>
<dbReference type="GO" id="GO:0000145">
    <property type="term" value="C:exocyst"/>
    <property type="evidence" value="ECO:0007669"/>
    <property type="project" value="InterPro"/>
</dbReference>
<dbReference type="GO" id="GO:0015031">
    <property type="term" value="P:protein transport"/>
    <property type="evidence" value="ECO:0007669"/>
    <property type="project" value="UniProtKB-KW"/>
</dbReference>
<accession>A0A835J5T2</accession>
<dbReference type="Proteomes" id="UP000657918">
    <property type="component" value="Unassembled WGS sequence"/>
</dbReference>
<keyword evidence="2 3" id="KW-0813">Transport</keyword>
<dbReference type="Pfam" id="PF03081">
    <property type="entry name" value="Exo70_C"/>
    <property type="match status" value="1"/>
</dbReference>
<evidence type="ECO:0000256" key="3">
    <source>
        <dbReference type="RuleBase" id="RU365026"/>
    </source>
</evidence>
<comment type="function">
    <text evidence="3">Component of the exocyst complex.</text>
</comment>
<dbReference type="PANTHER" id="PTHR12542">
    <property type="entry name" value="EXOCYST COMPLEX PROTEIN EXO70"/>
    <property type="match status" value="1"/>
</dbReference>
<dbReference type="Gene3D" id="1.20.1280.170">
    <property type="entry name" value="Exocyst complex component Exo70"/>
    <property type="match status" value="1"/>
</dbReference>
<protein>
    <recommendedName>
        <fullName evidence="3">Exocyst subunit Exo70 family protein</fullName>
    </recommendedName>
</protein>
<keyword evidence="6" id="KW-1185">Reference proteome</keyword>
<name>A0A835J5T2_9ROSI</name>
<dbReference type="SUPFAM" id="SSF74788">
    <property type="entry name" value="Cullin repeat-like"/>
    <property type="match status" value="1"/>
</dbReference>
<organism evidence="5 6">
    <name type="scientific">Salix dunnii</name>
    <dbReference type="NCBI Taxonomy" id="1413687"/>
    <lineage>
        <taxon>Eukaryota</taxon>
        <taxon>Viridiplantae</taxon>
        <taxon>Streptophyta</taxon>
        <taxon>Embryophyta</taxon>
        <taxon>Tracheophyta</taxon>
        <taxon>Spermatophyta</taxon>
        <taxon>Magnoliopsida</taxon>
        <taxon>eudicotyledons</taxon>
        <taxon>Gunneridae</taxon>
        <taxon>Pentapetalae</taxon>
        <taxon>rosids</taxon>
        <taxon>fabids</taxon>
        <taxon>Malpighiales</taxon>
        <taxon>Salicaceae</taxon>
        <taxon>Saliceae</taxon>
        <taxon>Salix</taxon>
    </lineage>
</organism>
<comment type="similarity">
    <text evidence="1 3">Belongs to the EXO70 family.</text>
</comment>
<dbReference type="OrthoDB" id="1922221at2759"/>
<dbReference type="InterPro" id="IPR046364">
    <property type="entry name" value="Exo70_C"/>
</dbReference>
<dbReference type="InterPro" id="IPR004140">
    <property type="entry name" value="Exo70"/>
</dbReference>
<dbReference type="AlphaFoldDB" id="A0A835J5T2"/>
<feature type="domain" description="Exocyst complex subunit Exo70 C-terminal" evidence="4">
    <location>
        <begin position="2"/>
        <end position="55"/>
    </location>
</feature>
<sequence length="118" mass="12881">MDLSDSNLGANSRLYKDIALSCIFMMNNGRSIVQKGKGSSEIHQMIGDTLTRNSGTTIRIIKETRGGDTSLPLLYGEGFQSHIDNVSVCNVVENEFPVGYACMATASNALFMELDRLL</sequence>
<evidence type="ECO:0000313" key="6">
    <source>
        <dbReference type="Proteomes" id="UP000657918"/>
    </source>
</evidence>